<reference evidence="1 2" key="1">
    <citation type="submission" date="2018-08" db="EMBL/GenBank/DDBJ databases">
        <title>A genome reference for cultivated species of the human gut microbiota.</title>
        <authorList>
            <person name="Zou Y."/>
            <person name="Xue W."/>
            <person name="Luo G."/>
        </authorList>
    </citation>
    <scope>NUCLEOTIDE SEQUENCE [LARGE SCALE GENOMIC DNA]</scope>
    <source>
        <strain evidence="1 2">AM25-21AC</strain>
    </source>
</reference>
<evidence type="ECO:0000313" key="1">
    <source>
        <dbReference type="EMBL" id="RHF50619.1"/>
    </source>
</evidence>
<dbReference type="AlphaFoldDB" id="A0A414NU36"/>
<dbReference type="PANTHER" id="PTHR42967:SF1">
    <property type="entry name" value="MBL FOLD METALLO-HYDROLASE"/>
    <property type="match status" value="1"/>
</dbReference>
<evidence type="ECO:0000313" key="2">
    <source>
        <dbReference type="Proteomes" id="UP000283442"/>
    </source>
</evidence>
<keyword evidence="1" id="KW-0378">Hydrolase</keyword>
<gene>
    <name evidence="1" type="ORF">DW674_10550</name>
</gene>
<accession>A0A414NU36</accession>
<dbReference type="SUPFAM" id="SSF56281">
    <property type="entry name" value="Metallo-hydrolase/oxidoreductase"/>
    <property type="match status" value="1"/>
</dbReference>
<dbReference type="OrthoDB" id="36975at2"/>
<sequence>MIEMTYLLNSGFLVRVGRTLLVFDDFKDPAGAVDAAAAAADFDHLYFFASHSHFDHFDAHIQRYEAQADRYILSDDIRCMKDCSAFAPQKLTFLKPYASWQDDVLAVESFDSTDLGTSFCVTLKEEGTTIFHAGDFNWWDWTGEPAEQRKLAENAFRKQMKKLEGLEADVAFFPVDGRMGPSLDKGAKVFCAETEIRALVTMHSIGYPAWQPPVGFFAPGREIPVWSPRKPGEKNCLKDGRLLK</sequence>
<organism evidence="1 2">
    <name type="scientific">Mitsuokella multacida</name>
    <dbReference type="NCBI Taxonomy" id="52226"/>
    <lineage>
        <taxon>Bacteria</taxon>
        <taxon>Bacillati</taxon>
        <taxon>Bacillota</taxon>
        <taxon>Negativicutes</taxon>
        <taxon>Selenomonadales</taxon>
        <taxon>Selenomonadaceae</taxon>
        <taxon>Mitsuokella</taxon>
    </lineage>
</organism>
<dbReference type="InterPro" id="IPR036866">
    <property type="entry name" value="RibonucZ/Hydroxyglut_hydro"/>
</dbReference>
<comment type="caution">
    <text evidence="1">The sequence shown here is derived from an EMBL/GenBank/DDBJ whole genome shotgun (WGS) entry which is preliminary data.</text>
</comment>
<dbReference type="EMBL" id="QRHE01000013">
    <property type="protein sequence ID" value="RHF50619.1"/>
    <property type="molecule type" value="Genomic_DNA"/>
</dbReference>
<proteinExistence type="predicted"/>
<dbReference type="GO" id="GO:0016787">
    <property type="term" value="F:hydrolase activity"/>
    <property type="evidence" value="ECO:0007669"/>
    <property type="project" value="UniProtKB-KW"/>
</dbReference>
<name>A0A414NU36_9FIRM</name>
<dbReference type="RefSeq" id="WP_118176771.1">
    <property type="nucleotide sequence ID" value="NZ_JAQEAO010000019.1"/>
</dbReference>
<dbReference type="Gene3D" id="3.60.15.10">
    <property type="entry name" value="Ribonuclease Z/Hydroxyacylglutathione hydrolase-like"/>
    <property type="match status" value="1"/>
</dbReference>
<protein>
    <submittedName>
        <fullName evidence="1">MBL fold metallo-hydrolase</fullName>
    </submittedName>
</protein>
<dbReference type="PANTHER" id="PTHR42967">
    <property type="entry name" value="METAL DEPENDENT HYDROLASE"/>
    <property type="match status" value="1"/>
</dbReference>
<dbReference type="Proteomes" id="UP000283442">
    <property type="component" value="Unassembled WGS sequence"/>
</dbReference>